<keyword evidence="8" id="KW-0547">Nucleotide-binding</keyword>
<keyword evidence="10" id="KW-0067">ATP-binding</keyword>
<dbReference type="InterPro" id="IPR003594">
    <property type="entry name" value="HATPase_dom"/>
</dbReference>
<evidence type="ECO:0000256" key="9">
    <source>
        <dbReference type="ARBA" id="ARBA00022777"/>
    </source>
</evidence>
<dbReference type="InterPro" id="IPR011990">
    <property type="entry name" value="TPR-like_helical_dom_sf"/>
</dbReference>
<protein>
    <recommendedName>
        <fullName evidence="3">histidine kinase</fullName>
        <ecNumber evidence="3">2.7.13.3</ecNumber>
    </recommendedName>
</protein>
<evidence type="ECO:0000256" key="6">
    <source>
        <dbReference type="ARBA" id="ARBA00022679"/>
    </source>
</evidence>
<gene>
    <name evidence="19" type="ORF">GQ43DRAFT_439896</name>
</gene>
<dbReference type="Proteomes" id="UP000799536">
    <property type="component" value="Unassembled WGS sequence"/>
</dbReference>
<dbReference type="InterPro" id="IPR029016">
    <property type="entry name" value="GAF-like_dom_sf"/>
</dbReference>
<name>A0A9P4JMV1_9PLEO</name>
<dbReference type="SMART" id="SM00387">
    <property type="entry name" value="HATPase_c"/>
    <property type="match status" value="1"/>
</dbReference>
<keyword evidence="5 13" id="KW-0597">Phosphoprotein</keyword>
<evidence type="ECO:0000313" key="19">
    <source>
        <dbReference type="EMBL" id="KAF2202202.1"/>
    </source>
</evidence>
<dbReference type="FunFam" id="3.40.50.2300:FF:000285">
    <property type="entry name" value="Putative sensor histidine kinase/response regulator"/>
    <property type="match status" value="1"/>
</dbReference>
<dbReference type="SUPFAM" id="SSF48452">
    <property type="entry name" value="TPR-like"/>
    <property type="match status" value="1"/>
</dbReference>
<dbReference type="Gene3D" id="3.30.565.10">
    <property type="entry name" value="Histidine kinase-like ATPase, C-terminal domain"/>
    <property type="match status" value="1"/>
</dbReference>
<feature type="region of interest" description="Disordered" evidence="15">
    <location>
        <begin position="2308"/>
        <end position="2372"/>
    </location>
</feature>
<feature type="region of interest" description="Disordered" evidence="15">
    <location>
        <begin position="672"/>
        <end position="692"/>
    </location>
</feature>
<dbReference type="SMART" id="SM00065">
    <property type="entry name" value="GAF"/>
    <property type="match status" value="1"/>
</dbReference>
<comment type="catalytic activity">
    <reaction evidence="1">
        <text>ATP + protein L-histidine = ADP + protein N-phospho-L-histidine.</text>
        <dbReference type="EC" id="2.7.13.3"/>
    </reaction>
</comment>
<evidence type="ECO:0000313" key="20">
    <source>
        <dbReference type="Proteomes" id="UP000799536"/>
    </source>
</evidence>
<dbReference type="SMART" id="SM00220">
    <property type="entry name" value="S_TKc"/>
    <property type="match status" value="1"/>
</dbReference>
<feature type="coiled-coil region" evidence="14">
    <location>
        <begin position="1845"/>
        <end position="1878"/>
    </location>
</feature>
<dbReference type="Pfam" id="PF02518">
    <property type="entry name" value="HATPase_c"/>
    <property type="match status" value="1"/>
</dbReference>
<feature type="compositionally biased region" description="Low complexity" evidence="15">
    <location>
        <begin position="2347"/>
        <end position="2359"/>
    </location>
</feature>
<proteinExistence type="predicted"/>
<dbReference type="SUPFAM" id="SSF55874">
    <property type="entry name" value="ATPase domain of HSP90 chaperone/DNA topoisomerase II/histidine kinase"/>
    <property type="match status" value="1"/>
</dbReference>
<dbReference type="SUPFAM" id="SSF52540">
    <property type="entry name" value="P-loop containing nucleoside triphosphate hydrolases"/>
    <property type="match status" value="1"/>
</dbReference>
<evidence type="ECO:0000256" key="3">
    <source>
        <dbReference type="ARBA" id="ARBA00012438"/>
    </source>
</evidence>
<keyword evidence="11" id="KW-1133">Transmembrane helix</keyword>
<evidence type="ECO:0000256" key="5">
    <source>
        <dbReference type="ARBA" id="ARBA00022553"/>
    </source>
</evidence>
<dbReference type="SUPFAM" id="SSF56112">
    <property type="entry name" value="Protein kinase-like (PK-like)"/>
    <property type="match status" value="1"/>
</dbReference>
<dbReference type="FunFam" id="1.10.510.10:FF:000579">
    <property type="entry name" value="Sensor histidine kinase/response regulator, putative"/>
    <property type="match status" value="1"/>
</dbReference>
<keyword evidence="7" id="KW-0812">Transmembrane</keyword>
<dbReference type="GO" id="GO:0005886">
    <property type="term" value="C:plasma membrane"/>
    <property type="evidence" value="ECO:0007669"/>
    <property type="project" value="UniProtKB-SubCell"/>
</dbReference>
<evidence type="ECO:0000256" key="10">
    <source>
        <dbReference type="ARBA" id="ARBA00022840"/>
    </source>
</evidence>
<dbReference type="Gene3D" id="3.40.50.2300">
    <property type="match status" value="1"/>
</dbReference>
<feature type="domain" description="Histidine kinase" evidence="17">
    <location>
        <begin position="1889"/>
        <end position="2111"/>
    </location>
</feature>
<dbReference type="Gene3D" id="1.10.510.10">
    <property type="entry name" value="Transferase(Phosphotransferase) domain 1"/>
    <property type="match status" value="1"/>
</dbReference>
<evidence type="ECO:0000256" key="4">
    <source>
        <dbReference type="ARBA" id="ARBA00022475"/>
    </source>
</evidence>
<dbReference type="FunFam" id="3.30.565.10:FF:000010">
    <property type="entry name" value="Sensor histidine kinase RcsC"/>
    <property type="match status" value="1"/>
</dbReference>
<sequence length="2372" mass="264421">MLNGETASDQGAKLSQILARLLDLSSYTWNTDTEPFHSSYDNWHFFGVKKNLKDRPISRGRSAISASPSSSQSSEIRPQLRSHKSSGSDANATVPTSELSREKPVVARVSRHVLRLEREFTIAKHLTKPSGSDPECKYFVRPIDFIRLPPKPGNTEHLVCSIFEAPGNNYLREIVPFGPNSFKVVNKDTWEVSSFEPGQDKIPLLTFLNFAVGAAKCLEILHHENHLVHGELRGDAFHFNLDTGAVKMINFGSGARSFENGLTSAGWNSLSREVGVEHKLQFIAPEQTGRLPAEPDSRTDIYSLGILFWTMLAGEVPFPGVTALDVMQNVLSKRIPPVSSKRMDIPEILSAVIQRMTTKNIEERYHSTSGLKYDLEQIQKLLYDGDGEGLQAFQIGTKDVSCFFNLPLKQIGREKERKTIIEILERASKRRKVPSHYGKGMSLSSGSSYSDSRMEGNQLDELVSDSASSKGSADRMTTTPALEAARSLQRGSQDSIMQSDSSVSNDGLRGEPSVGTSRYTSGTKVSGDSRQSTNSFESVHTSRSYYSSSTDSSTGLVKGGSNLRRKTRCEVISISGAAGVGKTSLVQSIQVAARTYGYSASAKFDQGKRAPFEPILRLMSSLFRQVFSESNISSEFHNVIRQYLKPVWKTFHAYLDLPEWLLSAEGSAEMRQKDGIKKPRSSRHASSPALRTGSSGIAAADWLRSGGSSKSSRFTNTFIDVLRLMATYQPICFCIEDLQYADPESCELIQHIVSGKIPMVLLLTFRDESMLPAEFRSVVLSSTRVVVAPFSEDETADYVSQTIHRDREYTLPLVAVIQEKTNGNPFFIREFLDTCYRKKCVFYSWKNNSWEFDLDKVFAEFESQDYGSRMNNDFIARRFEELSTATRSLLAWASLLGNTISFNLVKRLLSGECSPPEVEGIPVVRSSQDAVMALQSALGAYILMSAGEDEDRFRFAHDRYMQAAASLIASQGYNKSEMHFVIAKTLVESGYPENSLTGSKLLYIRSRQICLAIELIRSRIRDRAPYRDALYEAAEKACESGARSTALYYYTHCLSLLQDDPWDDSKPDVSYQETLTLFTRAAECYWYQGMYDEALSLLRTTFDKARDSIDRASAWVLQSRCFAVRGDSFGAFQALKQCLSDLDSPLPDTTWEECDAEFQDISSLLHSKDREELLARPTATDDRVLMTIGPVFVEILSAAFWSNSLLFYQAALKMVGLHLRRGTVPQAALGYIHLGSVAAGRFGLIEFAVEAGHIAKRIFDLYQEDHYTIGRGQTLYSLFLNHFEAHLDESIPILADAMDATVLAGDRILSLLNLGVVALFRQMASYDLADLESWIDEAALDFKNWKRDLRGGIVLVAVQQYARAMQGKTHTETADMCLSDQDHQTQTYMEYLETTASSPKRPKTFYMSYQLLVLVLFGYVKEAVTLGERLLPLMEGLWCQRLYYSNLYYLSLAYVAAHREDPESVGKDKVVQFVQSTVHKLRLCCTFTNVNYAHWISLLTAEMCDITGDPVTAVKEYEAAMDHSELHNFAHDQAYSFELYGEYLLRIKALRPARHILKDAISIWKKISAQGKSDQLYKKHERLLRITFKSLTMDVGCQTTIIDTGNTSFRLEQNDEEENRLLGAETSVDRTNAWVGPSQDSPKALNSQHDVQGFSALGLDMIDMASILESSQLLSSQLSIEPLLSKMAEIILESTSSDLCGIVVEGEESEWKIAAIGTPDGVTSFPGDQPLEVVDDQVARQITNYVLRFKEMVFVQNLLQDDRFSNVSESYSKRNPDGKAVICMPILHGDNILLGSIYVEGPPNSFTEKNTNLLKLLVNQISISLANALLFKRVERVSASNQAMLEMQKRALAQARSAENKAKEAEAIAIRNMKLKEEAAKAKSLFLANVSHELRTPLNGVIGMSELLKASPLNSEQAGYANSIRVCADTLLSIINDLLDYSKLEAGKMAWNPMPLSLTETITEVVRALAYTNAERGLRTIEQLELDPELLVMGDPVRLHQIMMNLLSNSYKFTHKGSVTVKAVVDQESEEWIDITCSVIDTGIGIPKEQVTKLFLPFSQIENSSSRSYGGTGLGLSICKAIIENVMKGRIWLESALGQGTTVSFSLRFQKIPKEEAQNPKSMARDADPMAKFSPQEINRVSQSTGDFIELSKIPRNELRVCIAEDNIINQRIAISFVQKLGFQCDAYSDGLKAIEALERASQNGQPYHLVLMDVQMPYCDGYQATQMIRQHKDPAIREVLIIAMTASAIQGDREKCLASGMNNYLAKPVRAQTLKSLLESYLAQPEEKIPHLQHEAKKMAEEALLASQMGGGATTETVDDPTEGMEMTRPKSARIVTAQRIPPLPESSSTNGKSSSSRRSSRRLSNKESGP</sequence>
<dbReference type="Pfam" id="PF13191">
    <property type="entry name" value="AAA_16"/>
    <property type="match status" value="1"/>
</dbReference>
<feature type="compositionally biased region" description="Polar residues" evidence="15">
    <location>
        <begin position="85"/>
        <end position="98"/>
    </location>
</feature>
<dbReference type="Pfam" id="PF00072">
    <property type="entry name" value="Response_reg"/>
    <property type="match status" value="1"/>
</dbReference>
<feature type="region of interest" description="Disordered" evidence="15">
    <location>
        <begin position="486"/>
        <end position="560"/>
    </location>
</feature>
<dbReference type="PROSITE" id="PS50109">
    <property type="entry name" value="HIS_KIN"/>
    <property type="match status" value="1"/>
</dbReference>
<accession>A0A9P4JMV1</accession>
<dbReference type="CDD" id="cd00082">
    <property type="entry name" value="HisKA"/>
    <property type="match status" value="1"/>
</dbReference>
<dbReference type="GO" id="GO:0005524">
    <property type="term" value="F:ATP binding"/>
    <property type="evidence" value="ECO:0007669"/>
    <property type="project" value="UniProtKB-KW"/>
</dbReference>
<dbReference type="FunFam" id="1.10.287.130:FF:000003">
    <property type="entry name" value="Histidine kinase"/>
    <property type="match status" value="1"/>
</dbReference>
<evidence type="ECO:0000256" key="11">
    <source>
        <dbReference type="ARBA" id="ARBA00022989"/>
    </source>
</evidence>
<dbReference type="CDD" id="cd17546">
    <property type="entry name" value="REC_hyHK_CKI1_RcsC-like"/>
    <property type="match status" value="1"/>
</dbReference>
<dbReference type="InterPro" id="IPR036890">
    <property type="entry name" value="HATPase_C_sf"/>
</dbReference>
<comment type="subcellular location">
    <subcellularLocation>
        <location evidence="2">Cell membrane</location>
        <topology evidence="2">Multi-pass membrane protein</topology>
    </subcellularLocation>
</comment>
<evidence type="ECO:0000256" key="7">
    <source>
        <dbReference type="ARBA" id="ARBA00022692"/>
    </source>
</evidence>
<dbReference type="PANTHER" id="PTHR43047">
    <property type="entry name" value="TWO-COMPONENT HISTIDINE PROTEIN KINASE"/>
    <property type="match status" value="1"/>
</dbReference>
<dbReference type="CDD" id="cd16922">
    <property type="entry name" value="HATPase_EvgS-ArcB-TorS-like"/>
    <property type="match status" value="1"/>
</dbReference>
<keyword evidence="12" id="KW-0472">Membrane</keyword>
<dbReference type="InterPro" id="IPR011009">
    <property type="entry name" value="Kinase-like_dom_sf"/>
</dbReference>
<dbReference type="Gene3D" id="3.30.450.40">
    <property type="match status" value="1"/>
</dbReference>
<feature type="domain" description="Protein kinase" evidence="16">
    <location>
        <begin position="80"/>
        <end position="382"/>
    </location>
</feature>
<evidence type="ECO:0000256" key="15">
    <source>
        <dbReference type="SAM" id="MobiDB-lite"/>
    </source>
</evidence>
<feature type="compositionally biased region" description="Polar residues" evidence="15">
    <location>
        <begin position="489"/>
        <end position="505"/>
    </location>
</feature>
<dbReference type="InterPro" id="IPR003661">
    <property type="entry name" value="HisK_dim/P_dom"/>
</dbReference>
<evidence type="ECO:0000259" key="17">
    <source>
        <dbReference type="PROSITE" id="PS50109"/>
    </source>
</evidence>
<keyword evidence="4" id="KW-1003">Cell membrane</keyword>
<dbReference type="Gene3D" id="1.25.40.10">
    <property type="entry name" value="Tetratricopeptide repeat domain"/>
    <property type="match status" value="1"/>
</dbReference>
<dbReference type="InterPro" id="IPR003018">
    <property type="entry name" value="GAF"/>
</dbReference>
<dbReference type="SUPFAM" id="SSF52172">
    <property type="entry name" value="CheY-like"/>
    <property type="match status" value="1"/>
</dbReference>
<dbReference type="Gene3D" id="1.10.287.130">
    <property type="match status" value="1"/>
</dbReference>
<feature type="compositionally biased region" description="Low complexity" evidence="15">
    <location>
        <begin position="59"/>
        <end position="79"/>
    </location>
</feature>
<dbReference type="InterPro" id="IPR005467">
    <property type="entry name" value="His_kinase_dom"/>
</dbReference>
<organism evidence="19 20">
    <name type="scientific">Delitschia confertaspora ATCC 74209</name>
    <dbReference type="NCBI Taxonomy" id="1513339"/>
    <lineage>
        <taxon>Eukaryota</taxon>
        <taxon>Fungi</taxon>
        <taxon>Dikarya</taxon>
        <taxon>Ascomycota</taxon>
        <taxon>Pezizomycotina</taxon>
        <taxon>Dothideomycetes</taxon>
        <taxon>Pleosporomycetidae</taxon>
        <taxon>Pleosporales</taxon>
        <taxon>Delitschiaceae</taxon>
        <taxon>Delitschia</taxon>
    </lineage>
</organism>
<evidence type="ECO:0000256" key="1">
    <source>
        <dbReference type="ARBA" id="ARBA00000085"/>
    </source>
</evidence>
<keyword evidence="20" id="KW-1185">Reference proteome</keyword>
<dbReference type="PANTHER" id="PTHR43047:SF46">
    <property type="entry name" value="HISTIDINE KINASE_RESPONSE REGULATOR, PUTATIVE (AFU_ORTHOLOGUE AFUA_3G12550)-RELATED"/>
    <property type="match status" value="1"/>
</dbReference>
<dbReference type="SUPFAM" id="SSF47384">
    <property type="entry name" value="Homodimeric domain of signal transducing histidine kinase"/>
    <property type="match status" value="1"/>
</dbReference>
<dbReference type="Pfam" id="PF00069">
    <property type="entry name" value="Pkinase"/>
    <property type="match status" value="1"/>
</dbReference>
<reference evidence="19" key="1">
    <citation type="journal article" date="2020" name="Stud. Mycol.">
        <title>101 Dothideomycetes genomes: a test case for predicting lifestyles and emergence of pathogens.</title>
        <authorList>
            <person name="Haridas S."/>
            <person name="Albert R."/>
            <person name="Binder M."/>
            <person name="Bloem J."/>
            <person name="Labutti K."/>
            <person name="Salamov A."/>
            <person name="Andreopoulos B."/>
            <person name="Baker S."/>
            <person name="Barry K."/>
            <person name="Bills G."/>
            <person name="Bluhm B."/>
            <person name="Cannon C."/>
            <person name="Castanera R."/>
            <person name="Culley D."/>
            <person name="Daum C."/>
            <person name="Ezra D."/>
            <person name="Gonzalez J."/>
            <person name="Henrissat B."/>
            <person name="Kuo A."/>
            <person name="Liang C."/>
            <person name="Lipzen A."/>
            <person name="Lutzoni F."/>
            <person name="Magnuson J."/>
            <person name="Mondo S."/>
            <person name="Nolan M."/>
            <person name="Ohm R."/>
            <person name="Pangilinan J."/>
            <person name="Park H.-J."/>
            <person name="Ramirez L."/>
            <person name="Alfaro M."/>
            <person name="Sun H."/>
            <person name="Tritt A."/>
            <person name="Yoshinaga Y."/>
            <person name="Zwiers L.-H."/>
            <person name="Turgeon B."/>
            <person name="Goodwin S."/>
            <person name="Spatafora J."/>
            <person name="Crous P."/>
            <person name="Grigoriev I."/>
        </authorList>
    </citation>
    <scope>NUCLEOTIDE SEQUENCE</scope>
    <source>
        <strain evidence="19">ATCC 74209</strain>
    </source>
</reference>
<dbReference type="GO" id="GO:0000155">
    <property type="term" value="F:phosphorelay sensor kinase activity"/>
    <property type="evidence" value="ECO:0007669"/>
    <property type="project" value="InterPro"/>
</dbReference>
<keyword evidence="6" id="KW-0808">Transferase</keyword>
<dbReference type="EMBL" id="ML993945">
    <property type="protein sequence ID" value="KAF2202202.1"/>
    <property type="molecule type" value="Genomic_DNA"/>
</dbReference>
<dbReference type="SUPFAM" id="SSF55781">
    <property type="entry name" value="GAF domain-like"/>
    <property type="match status" value="1"/>
</dbReference>
<evidence type="ECO:0000259" key="18">
    <source>
        <dbReference type="PROSITE" id="PS50110"/>
    </source>
</evidence>
<dbReference type="PROSITE" id="PS50011">
    <property type="entry name" value="PROTEIN_KINASE_DOM"/>
    <property type="match status" value="1"/>
</dbReference>
<dbReference type="GO" id="GO:0009927">
    <property type="term" value="F:histidine phosphotransfer kinase activity"/>
    <property type="evidence" value="ECO:0007669"/>
    <property type="project" value="TreeGrafter"/>
</dbReference>
<dbReference type="InterPro" id="IPR000719">
    <property type="entry name" value="Prot_kinase_dom"/>
</dbReference>
<dbReference type="SMART" id="SM00388">
    <property type="entry name" value="HisKA"/>
    <property type="match status" value="1"/>
</dbReference>
<evidence type="ECO:0000256" key="12">
    <source>
        <dbReference type="ARBA" id="ARBA00023136"/>
    </source>
</evidence>
<evidence type="ECO:0000256" key="14">
    <source>
        <dbReference type="SAM" id="Coils"/>
    </source>
</evidence>
<evidence type="ECO:0000256" key="13">
    <source>
        <dbReference type="PROSITE-ProRule" id="PRU00169"/>
    </source>
</evidence>
<dbReference type="Pfam" id="PF01590">
    <property type="entry name" value="GAF"/>
    <property type="match status" value="1"/>
</dbReference>
<feature type="domain" description="Response regulatory" evidence="18">
    <location>
        <begin position="2160"/>
        <end position="2283"/>
    </location>
</feature>
<feature type="compositionally biased region" description="Low complexity" evidence="15">
    <location>
        <begin position="541"/>
        <end position="554"/>
    </location>
</feature>
<feature type="compositionally biased region" description="Polar residues" evidence="15">
    <location>
        <begin position="514"/>
        <end position="539"/>
    </location>
</feature>
<dbReference type="InterPro" id="IPR004358">
    <property type="entry name" value="Sig_transdc_His_kin-like_C"/>
</dbReference>
<dbReference type="FunFam" id="3.30.450.40:FF:000044">
    <property type="entry name" value="Putative sensor histidine kinase/response regulator"/>
    <property type="match status" value="1"/>
</dbReference>
<comment type="caution">
    <text evidence="19">The sequence shown here is derived from an EMBL/GenBank/DDBJ whole genome shotgun (WGS) entry which is preliminary data.</text>
</comment>
<evidence type="ECO:0000256" key="8">
    <source>
        <dbReference type="ARBA" id="ARBA00022741"/>
    </source>
</evidence>
<keyword evidence="14" id="KW-0175">Coiled coil</keyword>
<dbReference type="InterPro" id="IPR041664">
    <property type="entry name" value="AAA_16"/>
</dbReference>
<evidence type="ECO:0000256" key="2">
    <source>
        <dbReference type="ARBA" id="ARBA00004651"/>
    </source>
</evidence>
<feature type="modified residue" description="4-aspartylphosphate" evidence="13">
    <location>
        <position position="2214"/>
    </location>
</feature>
<feature type="compositionally biased region" description="Low complexity" evidence="15">
    <location>
        <begin position="442"/>
        <end position="451"/>
    </location>
</feature>
<dbReference type="Pfam" id="PF00512">
    <property type="entry name" value="HisKA"/>
    <property type="match status" value="1"/>
</dbReference>
<feature type="region of interest" description="Disordered" evidence="15">
    <location>
        <begin position="431"/>
        <end position="456"/>
    </location>
</feature>
<dbReference type="EC" id="2.7.13.3" evidence="3"/>
<dbReference type="PROSITE" id="PS50110">
    <property type="entry name" value="RESPONSE_REGULATORY"/>
    <property type="match status" value="1"/>
</dbReference>
<dbReference type="InterPro" id="IPR036097">
    <property type="entry name" value="HisK_dim/P_sf"/>
</dbReference>
<dbReference type="InterPro" id="IPR027417">
    <property type="entry name" value="P-loop_NTPase"/>
</dbReference>
<dbReference type="InterPro" id="IPR001789">
    <property type="entry name" value="Sig_transdc_resp-reg_receiver"/>
</dbReference>
<dbReference type="PRINTS" id="PR00344">
    <property type="entry name" value="BCTRLSENSOR"/>
</dbReference>
<keyword evidence="9" id="KW-0418">Kinase</keyword>
<evidence type="ECO:0000259" key="16">
    <source>
        <dbReference type="PROSITE" id="PS50011"/>
    </source>
</evidence>
<dbReference type="InterPro" id="IPR011006">
    <property type="entry name" value="CheY-like_superfamily"/>
</dbReference>
<dbReference type="OrthoDB" id="60033at2759"/>
<feature type="region of interest" description="Disordered" evidence="15">
    <location>
        <begin position="57"/>
        <end position="102"/>
    </location>
</feature>
<dbReference type="SMART" id="SM00448">
    <property type="entry name" value="REC"/>
    <property type="match status" value="1"/>
</dbReference>